<name>A0ABS6JRZ0_9BACI</name>
<evidence type="ECO:0000313" key="7">
    <source>
        <dbReference type="EMBL" id="MBU9721324.1"/>
    </source>
</evidence>
<dbReference type="Pfam" id="PF00324">
    <property type="entry name" value="AA_permease"/>
    <property type="match status" value="1"/>
</dbReference>
<comment type="subcellular location">
    <subcellularLocation>
        <location evidence="1">Membrane</location>
        <topology evidence="1">Multi-pass membrane protein</topology>
    </subcellularLocation>
</comment>
<organism evidence="7 8">
    <name type="scientific">Evansella alkalicola</name>
    <dbReference type="NCBI Taxonomy" id="745819"/>
    <lineage>
        <taxon>Bacteria</taxon>
        <taxon>Bacillati</taxon>
        <taxon>Bacillota</taxon>
        <taxon>Bacilli</taxon>
        <taxon>Bacillales</taxon>
        <taxon>Bacillaceae</taxon>
        <taxon>Evansella</taxon>
    </lineage>
</organism>
<dbReference type="EMBL" id="JAHQCR010000034">
    <property type="protein sequence ID" value="MBU9721324.1"/>
    <property type="molecule type" value="Genomic_DNA"/>
</dbReference>
<keyword evidence="3 5" id="KW-1133">Transmembrane helix</keyword>
<evidence type="ECO:0000256" key="2">
    <source>
        <dbReference type="ARBA" id="ARBA00022692"/>
    </source>
</evidence>
<evidence type="ECO:0000256" key="4">
    <source>
        <dbReference type="ARBA" id="ARBA00023136"/>
    </source>
</evidence>
<dbReference type="PANTHER" id="PTHR42770:SF7">
    <property type="entry name" value="MEMBRANE PROTEIN"/>
    <property type="match status" value="1"/>
</dbReference>
<dbReference type="InterPro" id="IPR050367">
    <property type="entry name" value="APC_superfamily"/>
</dbReference>
<evidence type="ECO:0000256" key="5">
    <source>
        <dbReference type="SAM" id="Phobius"/>
    </source>
</evidence>
<sequence length="193" mass="20685">MNIIGTFILSIALVAAGGVGSEALSETSSPLSVAASQFTFPGVVFIIALGATTAMLGVLLSQIIGISRMMFAMSRKNDFPTFLSNIHPKYNVPHIGILLSGFIIVLLSIFGTLEFIVSAASFTILLYYSIANLAAMKMKEEDKLYPNWIPILGLITCLSMAVSLEFMTIISGISLLVAGFALRWGVQKLSIRS</sequence>
<dbReference type="Proteomes" id="UP000790580">
    <property type="component" value="Unassembled WGS sequence"/>
</dbReference>
<evidence type="ECO:0000313" key="8">
    <source>
        <dbReference type="Proteomes" id="UP000790580"/>
    </source>
</evidence>
<keyword evidence="2 5" id="KW-0812">Transmembrane</keyword>
<keyword evidence="4 5" id="KW-0472">Membrane</keyword>
<evidence type="ECO:0000259" key="6">
    <source>
        <dbReference type="Pfam" id="PF00324"/>
    </source>
</evidence>
<feature type="transmembrane region" description="Helical" evidence="5">
    <location>
        <begin position="144"/>
        <end position="162"/>
    </location>
</feature>
<keyword evidence="8" id="KW-1185">Reference proteome</keyword>
<dbReference type="PANTHER" id="PTHR42770">
    <property type="entry name" value="AMINO ACID TRANSPORTER-RELATED"/>
    <property type="match status" value="1"/>
</dbReference>
<proteinExistence type="predicted"/>
<evidence type="ECO:0000256" key="3">
    <source>
        <dbReference type="ARBA" id="ARBA00022989"/>
    </source>
</evidence>
<feature type="domain" description="Amino acid permease/ SLC12A" evidence="6">
    <location>
        <begin position="3"/>
        <end position="177"/>
    </location>
</feature>
<dbReference type="InterPro" id="IPR004841">
    <property type="entry name" value="AA-permease/SLC12A_dom"/>
</dbReference>
<feature type="transmembrane region" description="Helical" evidence="5">
    <location>
        <begin position="44"/>
        <end position="71"/>
    </location>
</feature>
<dbReference type="Gene3D" id="1.20.1740.10">
    <property type="entry name" value="Amino acid/polyamine transporter I"/>
    <property type="match status" value="1"/>
</dbReference>
<gene>
    <name evidence="7" type="ORF">KS407_07655</name>
</gene>
<accession>A0ABS6JRZ0</accession>
<feature type="transmembrane region" description="Helical" evidence="5">
    <location>
        <begin position="92"/>
        <end position="110"/>
    </location>
</feature>
<reference evidence="7 8" key="1">
    <citation type="submission" date="2021-06" db="EMBL/GenBank/DDBJ databases">
        <title>Bacillus sp. RD4P76, an endophyte from a halophyte.</title>
        <authorList>
            <person name="Sun J.-Q."/>
        </authorList>
    </citation>
    <scope>NUCLEOTIDE SEQUENCE [LARGE SCALE GENOMIC DNA]</scope>
    <source>
        <strain evidence="7 8">JCM 17098</strain>
    </source>
</reference>
<feature type="transmembrane region" description="Helical" evidence="5">
    <location>
        <begin position="116"/>
        <end position="135"/>
    </location>
</feature>
<evidence type="ECO:0000256" key="1">
    <source>
        <dbReference type="ARBA" id="ARBA00004141"/>
    </source>
</evidence>
<comment type="caution">
    <text evidence="7">The sequence shown here is derived from an EMBL/GenBank/DDBJ whole genome shotgun (WGS) entry which is preliminary data.</text>
</comment>
<protein>
    <submittedName>
        <fullName evidence="7">Amino acid permease</fullName>
    </submittedName>
</protein>